<dbReference type="SMART" id="SM00470">
    <property type="entry name" value="ParB"/>
    <property type="match status" value="1"/>
</dbReference>
<keyword evidence="3" id="KW-0808">Transferase</keyword>
<evidence type="ECO:0000313" key="8">
    <source>
        <dbReference type="Proteomes" id="UP001575622"/>
    </source>
</evidence>
<name>A0ABV4UVF5_9BACL</name>
<comment type="caution">
    <text evidence="7">The sequence shown here is derived from an EMBL/GenBank/DDBJ whole genome shotgun (WGS) entry which is preliminary data.</text>
</comment>
<protein>
    <submittedName>
        <fullName evidence="7">Site-specific DNA-methyltransferase</fullName>
    </submittedName>
</protein>
<evidence type="ECO:0000259" key="6">
    <source>
        <dbReference type="SMART" id="SM00470"/>
    </source>
</evidence>
<feature type="domain" description="ParB-like N-terminal" evidence="6">
    <location>
        <begin position="4"/>
        <end position="94"/>
    </location>
</feature>
<evidence type="ECO:0000256" key="1">
    <source>
        <dbReference type="ARBA" id="ARBA00006594"/>
    </source>
</evidence>
<proteinExistence type="inferred from homology"/>
<keyword evidence="5" id="KW-0680">Restriction system</keyword>
<dbReference type="Gene3D" id="3.40.50.150">
    <property type="entry name" value="Vaccinia Virus protein VP39"/>
    <property type="match status" value="1"/>
</dbReference>
<dbReference type="CDD" id="cd16401">
    <property type="entry name" value="ParB_N_like_MT"/>
    <property type="match status" value="1"/>
</dbReference>
<evidence type="ECO:0000313" key="7">
    <source>
        <dbReference type="EMBL" id="MFB0841800.1"/>
    </source>
</evidence>
<dbReference type="Gene3D" id="3.90.1530.10">
    <property type="entry name" value="Conserved hypothetical protein from pyrococcus furiosus pfu- 392566-001, ParB domain"/>
    <property type="match status" value="1"/>
</dbReference>
<dbReference type="InterPro" id="IPR015840">
    <property type="entry name" value="DNA_MeTrfase_ParB"/>
</dbReference>
<dbReference type="EMBL" id="JBHDLN010000003">
    <property type="protein sequence ID" value="MFB0841800.1"/>
    <property type="molecule type" value="Genomic_DNA"/>
</dbReference>
<dbReference type="InterPro" id="IPR002295">
    <property type="entry name" value="N4/N6-MTase_EcoPI_Mod-like"/>
</dbReference>
<dbReference type="InterPro" id="IPR002941">
    <property type="entry name" value="DNA_methylase_N4/N6"/>
</dbReference>
<dbReference type="InterPro" id="IPR036086">
    <property type="entry name" value="ParB/Sulfiredoxin_sf"/>
</dbReference>
<dbReference type="InterPro" id="IPR002052">
    <property type="entry name" value="DNA_methylase_N6_adenine_CS"/>
</dbReference>
<evidence type="ECO:0000256" key="2">
    <source>
        <dbReference type="ARBA" id="ARBA00022603"/>
    </source>
</evidence>
<dbReference type="Pfam" id="PF01555">
    <property type="entry name" value="N6_N4_Mtase"/>
    <property type="match status" value="1"/>
</dbReference>
<keyword evidence="8" id="KW-1185">Reference proteome</keyword>
<organism evidence="7 8">
    <name type="scientific">Paenibacillus oleatilyticus</name>
    <dbReference type="NCBI Taxonomy" id="2594886"/>
    <lineage>
        <taxon>Bacteria</taxon>
        <taxon>Bacillati</taxon>
        <taxon>Bacillota</taxon>
        <taxon>Bacilli</taxon>
        <taxon>Bacillales</taxon>
        <taxon>Paenibacillaceae</taxon>
        <taxon>Paenibacillus</taxon>
    </lineage>
</organism>
<accession>A0ABV4UVF5</accession>
<dbReference type="RefSeq" id="WP_373949446.1">
    <property type="nucleotide sequence ID" value="NZ_JBHDLN010000003.1"/>
</dbReference>
<evidence type="ECO:0000256" key="5">
    <source>
        <dbReference type="ARBA" id="ARBA00022747"/>
    </source>
</evidence>
<dbReference type="InterPro" id="IPR029063">
    <property type="entry name" value="SAM-dependent_MTases_sf"/>
</dbReference>
<keyword evidence="4" id="KW-0949">S-adenosyl-L-methionine</keyword>
<gene>
    <name evidence="7" type="ORF">ACEU3E_06445</name>
</gene>
<dbReference type="Pfam" id="PF02195">
    <property type="entry name" value="ParB_N"/>
    <property type="match status" value="1"/>
</dbReference>
<dbReference type="PROSITE" id="PS00092">
    <property type="entry name" value="N6_MTASE"/>
    <property type="match status" value="1"/>
</dbReference>
<dbReference type="Proteomes" id="UP001575622">
    <property type="component" value="Unassembled WGS sequence"/>
</dbReference>
<evidence type="ECO:0000256" key="4">
    <source>
        <dbReference type="ARBA" id="ARBA00022691"/>
    </source>
</evidence>
<comment type="similarity">
    <text evidence="1">Belongs to the N(4)/N(6)-methyltransferase family.</text>
</comment>
<dbReference type="SUPFAM" id="SSF53335">
    <property type="entry name" value="S-adenosyl-L-methionine-dependent methyltransferases"/>
    <property type="match status" value="1"/>
</dbReference>
<keyword evidence="2" id="KW-0489">Methyltransferase</keyword>
<evidence type="ECO:0000256" key="3">
    <source>
        <dbReference type="ARBA" id="ARBA00022679"/>
    </source>
</evidence>
<dbReference type="SUPFAM" id="SSF110849">
    <property type="entry name" value="ParB/Sulfiredoxin"/>
    <property type="match status" value="1"/>
</dbReference>
<reference evidence="7 8" key="1">
    <citation type="submission" date="2024-09" db="EMBL/GenBank/DDBJ databases">
        <authorList>
            <person name="Makale K.P.P."/>
            <person name="Makhzoum A."/>
            <person name="Rantong G."/>
            <person name="Rahube T.O."/>
        </authorList>
    </citation>
    <scope>NUCLEOTIDE SEQUENCE [LARGE SCALE GENOMIC DNA]</scope>
    <source>
        <strain evidence="7 8">KM_D13</strain>
    </source>
</reference>
<dbReference type="PRINTS" id="PR00506">
    <property type="entry name" value="D21N6MTFRASE"/>
</dbReference>
<dbReference type="InterPro" id="IPR003115">
    <property type="entry name" value="ParB_N"/>
</dbReference>
<sequence length="434" mass="48782">MDIRTIPIGLINPATYNPRIDLQPGDPAYEKLKRSIEEFGYIDPIVWNERTGNMVGGHQRYKILVNEQGRTEIEVSVVDMDPEQEKLLNIALNKVQGGWDDEALARLLAELKEGGADISLSGFDIEEIDSLIQDFGMAEAIDVDPPVTEDDFEVQRALDEIQEPETRRGDVWQLGRHILMCGDATDRDDVQRLMDGTKAALVVTDPPYNVAVESDSARLAADGRGKIMNDDMPAEEFAGFLNSIFSNYAAIMDPAAAIYVFHPSSYQRQFEDSMNAAGIVVRSQCIWVKNAFTFGFAQYKYKHEPVFYAHLRREAPAWYGDRKQTTVWRAGLPVEQPQPETVWEVSRGDVTKYVHPTQKPLELLAIPIRNSSRSGDIVVDFFGGSGSTLMTCEQMGRICRTLELDPIFCDVIKERFYEGTGIEPVLLSRSESTE</sequence>
<dbReference type="PIRSF" id="PIRSF036758">
    <property type="entry name" value="Aden_M_ParB"/>
    <property type="match status" value="1"/>
</dbReference>